<evidence type="ECO:0000259" key="1">
    <source>
        <dbReference type="Pfam" id="PF02518"/>
    </source>
</evidence>
<evidence type="ECO:0000313" key="2">
    <source>
        <dbReference type="EMBL" id="QJH94723.1"/>
    </source>
</evidence>
<dbReference type="InterPro" id="IPR003594">
    <property type="entry name" value="HATPase_dom"/>
</dbReference>
<dbReference type="Gene3D" id="3.30.565.10">
    <property type="entry name" value="Histidine kinase-like ATPase, C-terminal domain"/>
    <property type="match status" value="1"/>
</dbReference>
<dbReference type="Pfam" id="PF02518">
    <property type="entry name" value="HATPase_c"/>
    <property type="match status" value="1"/>
</dbReference>
<name>A0A6M3XC11_9ZZZZ</name>
<protein>
    <recommendedName>
        <fullName evidence="1">Histidine kinase/HSP90-like ATPase domain-containing protein</fullName>
    </recommendedName>
</protein>
<feature type="domain" description="Histidine kinase/HSP90-like ATPase" evidence="1">
    <location>
        <begin position="167"/>
        <end position="279"/>
    </location>
</feature>
<proteinExistence type="predicted"/>
<dbReference type="InterPro" id="IPR036890">
    <property type="entry name" value="HATPase_C_sf"/>
</dbReference>
<gene>
    <name evidence="2" type="ORF">TM448B00292_0060</name>
</gene>
<reference evidence="2" key="1">
    <citation type="submission" date="2020-03" db="EMBL/GenBank/DDBJ databases">
        <title>The deep terrestrial virosphere.</title>
        <authorList>
            <person name="Holmfeldt K."/>
            <person name="Nilsson E."/>
            <person name="Simone D."/>
            <person name="Lopez-Fernandez M."/>
            <person name="Wu X."/>
            <person name="de Brujin I."/>
            <person name="Lundin D."/>
            <person name="Andersson A."/>
            <person name="Bertilsson S."/>
            <person name="Dopson M."/>
        </authorList>
    </citation>
    <scope>NUCLEOTIDE SEQUENCE</scope>
    <source>
        <strain evidence="2">TM448B00292</strain>
    </source>
</reference>
<organism evidence="2">
    <name type="scientific">viral metagenome</name>
    <dbReference type="NCBI Taxonomy" id="1070528"/>
    <lineage>
        <taxon>unclassified sequences</taxon>
        <taxon>metagenomes</taxon>
        <taxon>organismal metagenomes</taxon>
    </lineage>
</organism>
<dbReference type="SUPFAM" id="SSF55874">
    <property type="entry name" value="ATPase domain of HSP90 chaperone/DNA topoisomerase II/histidine kinase"/>
    <property type="match status" value="1"/>
</dbReference>
<dbReference type="EMBL" id="MT144604">
    <property type="protein sequence ID" value="QJH94723.1"/>
    <property type="molecule type" value="Genomic_DNA"/>
</dbReference>
<sequence length="338" mass="36995">MRGISLDRSISLPWGLGAEDADELFKVCHQMRIAEESIVLDASRLHFIDPLGMATLRALLEEQAATKDIEIQFLSTDLTGYLARMDFFKDLEIGGVDLSRIGNRQDRSGSLVEITKVTSLMEAETTASRLAEALTGSLTKSDRNAPVDEATGRNEFDAYRRPIEYSLKELLQNSLTHARREGRGEASVWVTCQYYPRKELVRMAIVDNGCGFLATLRAHPEVVEKTHQGAIEAALRPRVSCNRGPMAQFGGTENQGVGLTTTARIAEVAGGSILVASGDAMHHTGTKQSRVMENIGWEGVSISFLCKRSQLPSVSIGELLPADPAISAEQDLGIFQFR</sequence>
<accession>A0A6M3XC11</accession>
<dbReference type="AlphaFoldDB" id="A0A6M3XC11"/>